<gene>
    <name evidence="10" type="ORF">I5731_12775</name>
</gene>
<feature type="transmembrane region" description="Helical" evidence="8">
    <location>
        <begin position="111"/>
        <end position="132"/>
    </location>
</feature>
<dbReference type="InterPro" id="IPR000515">
    <property type="entry name" value="MetI-like"/>
</dbReference>
<feature type="transmembrane region" description="Helical" evidence="8">
    <location>
        <begin position="24"/>
        <end position="48"/>
    </location>
</feature>
<keyword evidence="7 8" id="KW-0472">Membrane</keyword>
<evidence type="ECO:0000256" key="3">
    <source>
        <dbReference type="ARBA" id="ARBA00022448"/>
    </source>
</evidence>
<dbReference type="CDD" id="cd06261">
    <property type="entry name" value="TM_PBP2"/>
    <property type="match status" value="1"/>
</dbReference>
<dbReference type="SUPFAM" id="SSF161098">
    <property type="entry name" value="MetI-like"/>
    <property type="match status" value="1"/>
</dbReference>
<proteinExistence type="inferred from homology"/>
<comment type="similarity">
    <text evidence="2">Belongs to the binding-protein-dependent transport system permease family. CysTW subfamily.</text>
</comment>
<dbReference type="GO" id="GO:0055085">
    <property type="term" value="P:transmembrane transport"/>
    <property type="evidence" value="ECO:0007669"/>
    <property type="project" value="InterPro"/>
</dbReference>
<name>A0A931MYQ9_9HYPH</name>
<feature type="transmembrane region" description="Helical" evidence="8">
    <location>
        <begin position="76"/>
        <end position="99"/>
    </location>
</feature>
<dbReference type="InterPro" id="IPR035906">
    <property type="entry name" value="MetI-like_sf"/>
</dbReference>
<keyword evidence="3 8" id="KW-0813">Transport</keyword>
<dbReference type="AlphaFoldDB" id="A0A931MYQ9"/>
<evidence type="ECO:0000259" key="9">
    <source>
        <dbReference type="PROSITE" id="PS50928"/>
    </source>
</evidence>
<evidence type="ECO:0000256" key="4">
    <source>
        <dbReference type="ARBA" id="ARBA00022475"/>
    </source>
</evidence>
<feature type="transmembrane region" description="Helical" evidence="8">
    <location>
        <begin position="257"/>
        <end position="282"/>
    </location>
</feature>
<reference evidence="10" key="1">
    <citation type="submission" date="2020-12" db="EMBL/GenBank/DDBJ databases">
        <title>Methylobrevis albus sp. nov., isolated from fresh water lack sediment.</title>
        <authorList>
            <person name="Zou Q."/>
        </authorList>
    </citation>
    <scope>NUCLEOTIDE SEQUENCE</scope>
    <source>
        <strain evidence="10">L22</strain>
    </source>
</reference>
<dbReference type="Pfam" id="PF00528">
    <property type="entry name" value="BPD_transp_1"/>
    <property type="match status" value="1"/>
</dbReference>
<dbReference type="PROSITE" id="PS50928">
    <property type="entry name" value="ABC_TM1"/>
    <property type="match status" value="1"/>
</dbReference>
<dbReference type="GO" id="GO:0005886">
    <property type="term" value="C:plasma membrane"/>
    <property type="evidence" value="ECO:0007669"/>
    <property type="project" value="UniProtKB-SubCell"/>
</dbReference>
<evidence type="ECO:0000256" key="2">
    <source>
        <dbReference type="ARBA" id="ARBA00007069"/>
    </source>
</evidence>
<dbReference type="PANTHER" id="PTHR42929">
    <property type="entry name" value="INNER MEMBRANE ABC TRANSPORTER PERMEASE PROTEIN YDCU-RELATED-RELATED"/>
    <property type="match status" value="1"/>
</dbReference>
<evidence type="ECO:0000256" key="8">
    <source>
        <dbReference type="RuleBase" id="RU363032"/>
    </source>
</evidence>
<evidence type="ECO:0000256" key="7">
    <source>
        <dbReference type="ARBA" id="ARBA00023136"/>
    </source>
</evidence>
<evidence type="ECO:0000256" key="1">
    <source>
        <dbReference type="ARBA" id="ARBA00004651"/>
    </source>
</evidence>
<accession>A0A931MYQ9</accession>
<dbReference type="RefSeq" id="WP_197311791.1">
    <property type="nucleotide sequence ID" value="NZ_JADZLT010000051.1"/>
</dbReference>
<feature type="transmembrane region" description="Helical" evidence="8">
    <location>
        <begin position="161"/>
        <end position="182"/>
    </location>
</feature>
<keyword evidence="5 8" id="KW-0812">Transmembrane</keyword>
<keyword evidence="4" id="KW-1003">Cell membrane</keyword>
<evidence type="ECO:0000313" key="10">
    <source>
        <dbReference type="EMBL" id="MBH0238702.1"/>
    </source>
</evidence>
<feature type="transmembrane region" description="Helical" evidence="8">
    <location>
        <begin position="217"/>
        <end position="237"/>
    </location>
</feature>
<dbReference type="Gene3D" id="1.10.3720.10">
    <property type="entry name" value="MetI-like"/>
    <property type="match status" value="1"/>
</dbReference>
<protein>
    <submittedName>
        <fullName evidence="10">ABC transporter permease</fullName>
    </submittedName>
</protein>
<dbReference type="Proteomes" id="UP000631694">
    <property type="component" value="Unassembled WGS sequence"/>
</dbReference>
<keyword evidence="11" id="KW-1185">Reference proteome</keyword>
<evidence type="ECO:0000256" key="6">
    <source>
        <dbReference type="ARBA" id="ARBA00022989"/>
    </source>
</evidence>
<dbReference type="EMBL" id="JADZLT010000051">
    <property type="protein sequence ID" value="MBH0238702.1"/>
    <property type="molecule type" value="Genomic_DNA"/>
</dbReference>
<sequence length="291" mass="31393">MAEVAAAAAPPAAEPAKRRWPTGLILPSAVLWPLGVAPLVLLAIVSLAENVPGGSYVPGFEATHYLRLLEPRYAGVLFYSLWLSALVAVIAVTIGFPFTYFVTRQPRRVQVLWLVGLMTVLSLSEVLVAFAWQVLLSRNIGLSKILVVVGLLESPISLQPGFGAVLVALVYLVLPYTFLLFYPSLSRFDRSLTEAAGTMGAGPGQQFLTVVLPVMRIPIFGSLLLVFVYVLGAYVTPSQLGSPEHWTVSVYITDQVFTVYNLPFASAMAMALMVVSVALVLLSAKIGESKR</sequence>
<evidence type="ECO:0000256" key="5">
    <source>
        <dbReference type="ARBA" id="ARBA00022692"/>
    </source>
</evidence>
<dbReference type="PANTHER" id="PTHR42929:SF1">
    <property type="entry name" value="INNER MEMBRANE ABC TRANSPORTER PERMEASE PROTEIN YDCU-RELATED"/>
    <property type="match status" value="1"/>
</dbReference>
<organism evidence="10 11">
    <name type="scientific">Methylobrevis albus</name>
    <dbReference type="NCBI Taxonomy" id="2793297"/>
    <lineage>
        <taxon>Bacteria</taxon>
        <taxon>Pseudomonadati</taxon>
        <taxon>Pseudomonadota</taxon>
        <taxon>Alphaproteobacteria</taxon>
        <taxon>Hyphomicrobiales</taxon>
        <taxon>Pleomorphomonadaceae</taxon>
        <taxon>Methylobrevis</taxon>
    </lineage>
</organism>
<comment type="caution">
    <text evidence="10">The sequence shown here is derived from an EMBL/GenBank/DDBJ whole genome shotgun (WGS) entry which is preliminary data.</text>
</comment>
<comment type="subcellular location">
    <subcellularLocation>
        <location evidence="1 8">Cell membrane</location>
        <topology evidence="1 8">Multi-pass membrane protein</topology>
    </subcellularLocation>
</comment>
<evidence type="ECO:0000313" key="11">
    <source>
        <dbReference type="Proteomes" id="UP000631694"/>
    </source>
</evidence>
<keyword evidence="6 8" id="KW-1133">Transmembrane helix</keyword>
<feature type="domain" description="ABC transmembrane type-1" evidence="9">
    <location>
        <begin position="77"/>
        <end position="283"/>
    </location>
</feature>